<evidence type="ECO:0000256" key="7">
    <source>
        <dbReference type="ARBA" id="ARBA00041803"/>
    </source>
</evidence>
<evidence type="ECO:0000256" key="8">
    <source>
        <dbReference type="ARBA" id="ARBA00041975"/>
    </source>
</evidence>
<dbReference type="InterPro" id="IPR006224">
    <property type="entry name" value="PsdUridine_synth_RluA-like_CS"/>
</dbReference>
<keyword evidence="2 11" id="KW-0413">Isomerase</keyword>
<dbReference type="SUPFAM" id="SSF55120">
    <property type="entry name" value="Pseudouridine synthase"/>
    <property type="match status" value="1"/>
</dbReference>
<dbReference type="EC" id="5.4.99.26" evidence="5"/>
<accession>A0AAE3XPQ3</accession>
<reference evidence="11" key="1">
    <citation type="submission" date="2023-07" db="EMBL/GenBank/DDBJ databases">
        <title>Genomic Encyclopedia of Type Strains, Phase IV (KMG-IV): sequencing the most valuable type-strain genomes for metagenomic binning, comparative biology and taxonomic classification.</title>
        <authorList>
            <person name="Goeker M."/>
        </authorList>
    </citation>
    <scope>NUCLEOTIDE SEQUENCE</scope>
    <source>
        <strain evidence="11">DSM 26174</strain>
    </source>
</reference>
<dbReference type="GO" id="GO:0003723">
    <property type="term" value="F:RNA binding"/>
    <property type="evidence" value="ECO:0007669"/>
    <property type="project" value="InterPro"/>
</dbReference>
<dbReference type="PANTHER" id="PTHR21600">
    <property type="entry name" value="MITOCHONDRIAL RNA PSEUDOURIDINE SYNTHASE"/>
    <property type="match status" value="1"/>
</dbReference>
<evidence type="ECO:0000256" key="5">
    <source>
        <dbReference type="ARBA" id="ARBA00038943"/>
    </source>
</evidence>
<keyword evidence="12" id="KW-1185">Reference proteome</keyword>
<feature type="domain" description="Pseudouridine synthase RsuA/RluA-like" evidence="10">
    <location>
        <begin position="10"/>
        <end position="161"/>
    </location>
</feature>
<comment type="function">
    <text evidence="4">Responsible for synthesis of pseudouridine from uracil-65 in transfer RNAs.</text>
</comment>
<dbReference type="PROSITE" id="PS01129">
    <property type="entry name" value="PSI_RLU"/>
    <property type="match status" value="1"/>
</dbReference>
<evidence type="ECO:0000256" key="9">
    <source>
        <dbReference type="ARBA" id="ARBA00043049"/>
    </source>
</evidence>
<dbReference type="InterPro" id="IPR050188">
    <property type="entry name" value="RluA_PseudoU_synthase"/>
</dbReference>
<dbReference type="InterPro" id="IPR020103">
    <property type="entry name" value="PsdUridine_synth_cat_dom_sf"/>
</dbReference>
<evidence type="ECO:0000313" key="11">
    <source>
        <dbReference type="EMBL" id="MDR6239843.1"/>
    </source>
</evidence>
<comment type="caution">
    <text evidence="11">The sequence shown here is derived from an EMBL/GenBank/DDBJ whole genome shotgun (WGS) entry which is preliminary data.</text>
</comment>
<proteinExistence type="predicted"/>
<dbReference type="InterPro" id="IPR006145">
    <property type="entry name" value="PsdUridine_synth_RsuA/RluA"/>
</dbReference>
<gene>
    <name evidence="11" type="ORF">HNQ88_002891</name>
</gene>
<evidence type="ECO:0000256" key="1">
    <source>
        <dbReference type="ARBA" id="ARBA00022694"/>
    </source>
</evidence>
<sequence>MLEILHYDEHLIAINKPKGMLVHRSPLARQEKIFAMQTLRDQVGHHVFPLHRIDRPTSGVLLFGTNKESATALQKSFEDKKVTKKYLALVRGFIDDVITINHPINNEYDETLRDAISQVKPLYQTEVNICTNPNFPTSRYTLAEAEPITGRTHQLRKHFAHIRHYIIGDKKHGDNKQNKAFMKHYNMNDLLLHSYHTIIPHPFNQEEKISIKAPLPKHFSEILQKINIPTNQL</sequence>
<name>A0AAE3XPQ3_9BACT</name>
<protein>
    <recommendedName>
        <fullName evidence="6">tRNA pseudouridine synthase C</fullName>
        <ecNumber evidence="5">5.4.99.26</ecNumber>
    </recommendedName>
    <alternativeName>
        <fullName evidence="8">tRNA pseudouridine(65) synthase</fullName>
    </alternativeName>
    <alternativeName>
        <fullName evidence="9">tRNA pseudouridylate synthase C</fullName>
    </alternativeName>
    <alternativeName>
        <fullName evidence="7">tRNA-uridine isomerase C</fullName>
    </alternativeName>
</protein>
<dbReference type="GO" id="GO:0000455">
    <property type="term" value="P:enzyme-directed rRNA pseudouridine synthesis"/>
    <property type="evidence" value="ECO:0007669"/>
    <property type="project" value="TreeGrafter"/>
</dbReference>
<keyword evidence="1" id="KW-0819">tRNA processing</keyword>
<evidence type="ECO:0000313" key="12">
    <source>
        <dbReference type="Proteomes" id="UP001185092"/>
    </source>
</evidence>
<dbReference type="Gene3D" id="3.30.2350.10">
    <property type="entry name" value="Pseudouridine synthase"/>
    <property type="match status" value="1"/>
</dbReference>
<dbReference type="Pfam" id="PF00849">
    <property type="entry name" value="PseudoU_synth_2"/>
    <property type="match status" value="1"/>
</dbReference>
<evidence type="ECO:0000256" key="3">
    <source>
        <dbReference type="ARBA" id="ARBA00036607"/>
    </source>
</evidence>
<dbReference type="AlphaFoldDB" id="A0AAE3XPQ3"/>
<evidence type="ECO:0000256" key="4">
    <source>
        <dbReference type="ARBA" id="ARBA00037670"/>
    </source>
</evidence>
<evidence type="ECO:0000259" key="10">
    <source>
        <dbReference type="Pfam" id="PF00849"/>
    </source>
</evidence>
<dbReference type="GO" id="GO:0160149">
    <property type="term" value="F:tRNA pseudouridine(65) synthase activity"/>
    <property type="evidence" value="ECO:0007669"/>
    <property type="project" value="UniProtKB-EC"/>
</dbReference>
<dbReference type="EMBL" id="JAVDQD010000003">
    <property type="protein sequence ID" value="MDR6239843.1"/>
    <property type="molecule type" value="Genomic_DNA"/>
</dbReference>
<dbReference type="PANTHER" id="PTHR21600:SF56">
    <property type="entry name" value="TRNA PSEUDOURIDINE SYNTHASE C"/>
    <property type="match status" value="1"/>
</dbReference>
<dbReference type="GO" id="GO:0008033">
    <property type="term" value="P:tRNA processing"/>
    <property type="evidence" value="ECO:0007669"/>
    <property type="project" value="UniProtKB-KW"/>
</dbReference>
<evidence type="ECO:0000256" key="6">
    <source>
        <dbReference type="ARBA" id="ARBA00040675"/>
    </source>
</evidence>
<dbReference type="RefSeq" id="WP_309939643.1">
    <property type="nucleotide sequence ID" value="NZ_AP025305.1"/>
</dbReference>
<organism evidence="11 12">
    <name type="scientific">Aureibacter tunicatorum</name>
    <dbReference type="NCBI Taxonomy" id="866807"/>
    <lineage>
        <taxon>Bacteria</taxon>
        <taxon>Pseudomonadati</taxon>
        <taxon>Bacteroidota</taxon>
        <taxon>Cytophagia</taxon>
        <taxon>Cytophagales</taxon>
        <taxon>Persicobacteraceae</taxon>
        <taxon>Aureibacter</taxon>
    </lineage>
</organism>
<evidence type="ECO:0000256" key="2">
    <source>
        <dbReference type="ARBA" id="ARBA00023235"/>
    </source>
</evidence>
<comment type="catalytic activity">
    <reaction evidence="3">
        <text>uridine(65) in tRNA = pseudouridine(65) in tRNA</text>
        <dbReference type="Rhea" id="RHEA:42536"/>
        <dbReference type="Rhea" id="RHEA-COMP:10103"/>
        <dbReference type="Rhea" id="RHEA-COMP:10104"/>
        <dbReference type="ChEBI" id="CHEBI:65314"/>
        <dbReference type="ChEBI" id="CHEBI:65315"/>
        <dbReference type="EC" id="5.4.99.26"/>
    </reaction>
</comment>
<dbReference type="Proteomes" id="UP001185092">
    <property type="component" value="Unassembled WGS sequence"/>
</dbReference>